<dbReference type="InterPro" id="IPR002048">
    <property type="entry name" value="EF_hand_dom"/>
</dbReference>
<dbReference type="SUPFAM" id="SSF47473">
    <property type="entry name" value="EF-hand"/>
    <property type="match status" value="1"/>
</dbReference>
<dbReference type="EMBL" id="LIAE01007028">
    <property type="protein sequence ID" value="PAV82749.1"/>
    <property type="molecule type" value="Genomic_DNA"/>
</dbReference>
<evidence type="ECO:0000313" key="5">
    <source>
        <dbReference type="Proteomes" id="UP000218231"/>
    </source>
</evidence>
<dbReference type="STRING" id="2018661.A0A2A2L980"/>
<dbReference type="PROSITE" id="PS50222">
    <property type="entry name" value="EF_HAND_2"/>
    <property type="match status" value="2"/>
</dbReference>
<keyword evidence="1" id="KW-0106">Calcium</keyword>
<protein>
    <recommendedName>
        <fullName evidence="3">EF-hand domain-containing protein</fullName>
    </recommendedName>
</protein>
<dbReference type="InterPro" id="IPR011992">
    <property type="entry name" value="EF-hand-dom_pair"/>
</dbReference>
<dbReference type="SMART" id="SM00054">
    <property type="entry name" value="EFh"/>
    <property type="match status" value="3"/>
</dbReference>
<evidence type="ECO:0000256" key="1">
    <source>
        <dbReference type="ARBA" id="ARBA00022837"/>
    </source>
</evidence>
<sequence>MIQYFICLLAVKSVLSAPVSAPDVLEEDFEMPSFNLKPETHEEEFVRMDQDKDKQLNFGEFIFMDLAYVIAKKEEFDMLDTNHDGIISQKEYQDHYKSVQTQSDKLRQQYFSSVFEEFDTNFDMQLSGDELVNVLAERFLVRPRSNFPKIVYSFDKDHSEYMEFDRKFPFDQTDAIPNAQPRRQPKPDTFKQNFMKQDKELQKLF</sequence>
<keyword evidence="2" id="KW-0732">Signal</keyword>
<keyword evidence="5" id="KW-1185">Reference proteome</keyword>
<dbReference type="PROSITE" id="PS00018">
    <property type="entry name" value="EF_HAND_1"/>
    <property type="match status" value="2"/>
</dbReference>
<organism evidence="4 5">
    <name type="scientific">Diploscapter pachys</name>
    <dbReference type="NCBI Taxonomy" id="2018661"/>
    <lineage>
        <taxon>Eukaryota</taxon>
        <taxon>Metazoa</taxon>
        <taxon>Ecdysozoa</taxon>
        <taxon>Nematoda</taxon>
        <taxon>Chromadorea</taxon>
        <taxon>Rhabditida</taxon>
        <taxon>Rhabditina</taxon>
        <taxon>Rhabditomorpha</taxon>
        <taxon>Rhabditoidea</taxon>
        <taxon>Rhabditidae</taxon>
        <taxon>Diploscapter</taxon>
    </lineage>
</organism>
<dbReference type="InterPro" id="IPR018247">
    <property type="entry name" value="EF_Hand_1_Ca_BS"/>
</dbReference>
<name>A0A2A2L980_9BILA</name>
<dbReference type="GO" id="GO:0005509">
    <property type="term" value="F:calcium ion binding"/>
    <property type="evidence" value="ECO:0007669"/>
    <property type="project" value="InterPro"/>
</dbReference>
<gene>
    <name evidence="4" type="ORF">WR25_24706</name>
</gene>
<accession>A0A2A2L980</accession>
<dbReference type="OrthoDB" id="293868at2759"/>
<evidence type="ECO:0000313" key="4">
    <source>
        <dbReference type="EMBL" id="PAV82749.1"/>
    </source>
</evidence>
<feature type="chain" id="PRO_5012290875" description="EF-hand domain-containing protein" evidence="2">
    <location>
        <begin position="17"/>
        <end position="205"/>
    </location>
</feature>
<evidence type="ECO:0000259" key="3">
    <source>
        <dbReference type="PROSITE" id="PS50222"/>
    </source>
</evidence>
<dbReference type="AlphaFoldDB" id="A0A2A2L980"/>
<proteinExistence type="predicted"/>
<comment type="caution">
    <text evidence="4">The sequence shown here is derived from an EMBL/GenBank/DDBJ whole genome shotgun (WGS) entry which is preliminary data.</text>
</comment>
<evidence type="ECO:0000256" key="2">
    <source>
        <dbReference type="SAM" id="SignalP"/>
    </source>
</evidence>
<dbReference type="Gene3D" id="1.10.238.10">
    <property type="entry name" value="EF-hand"/>
    <property type="match status" value="1"/>
</dbReference>
<dbReference type="Proteomes" id="UP000218231">
    <property type="component" value="Unassembled WGS sequence"/>
</dbReference>
<reference evidence="4 5" key="1">
    <citation type="journal article" date="2017" name="Curr. Biol.">
        <title>Genome architecture and evolution of a unichromosomal asexual nematode.</title>
        <authorList>
            <person name="Fradin H."/>
            <person name="Zegar C."/>
            <person name="Gutwein M."/>
            <person name="Lucas J."/>
            <person name="Kovtun M."/>
            <person name="Corcoran D."/>
            <person name="Baugh L.R."/>
            <person name="Kiontke K."/>
            <person name="Gunsalus K."/>
            <person name="Fitch D.H."/>
            <person name="Piano F."/>
        </authorList>
    </citation>
    <scope>NUCLEOTIDE SEQUENCE [LARGE SCALE GENOMIC DNA]</scope>
    <source>
        <strain evidence="4">PF1309</strain>
    </source>
</reference>
<feature type="domain" description="EF-hand" evidence="3">
    <location>
        <begin position="73"/>
        <end position="102"/>
    </location>
</feature>
<feature type="domain" description="EF-hand" evidence="3">
    <location>
        <begin position="106"/>
        <end position="141"/>
    </location>
</feature>
<feature type="signal peptide" evidence="2">
    <location>
        <begin position="1"/>
        <end position="16"/>
    </location>
</feature>